<dbReference type="EMBL" id="NPCC01000030">
    <property type="protein sequence ID" value="PAE87728.1"/>
    <property type="molecule type" value="Genomic_DNA"/>
</dbReference>
<protein>
    <submittedName>
        <fullName evidence="1">Uncharacterized protein</fullName>
    </submittedName>
</protein>
<comment type="caution">
    <text evidence="1">The sequence shown here is derived from an EMBL/GenBank/DDBJ whole genome shotgun (WGS) entry which is preliminary data.</text>
</comment>
<sequence length="66" mass="7654">MYVQLYYQNAVYARLLFTANQIIMQQNSGENQKTIQCQASLAIKTKTNQNHTVDKRQSQLMVNENS</sequence>
<dbReference type="AlphaFoldDB" id="A0A268NWC9"/>
<evidence type="ECO:0000313" key="2">
    <source>
        <dbReference type="Proteomes" id="UP000216207"/>
    </source>
</evidence>
<proteinExistence type="predicted"/>
<dbReference type="Proteomes" id="UP000216207">
    <property type="component" value="Unassembled WGS sequence"/>
</dbReference>
<evidence type="ECO:0000313" key="1">
    <source>
        <dbReference type="EMBL" id="PAE87728.1"/>
    </source>
</evidence>
<reference evidence="1 2" key="1">
    <citation type="submission" date="2017-07" db="EMBL/GenBank/DDBJ databases">
        <title>Isolation and whole genome analysis of endospore-forming bacteria from heroin.</title>
        <authorList>
            <person name="Kalinowski J."/>
            <person name="Ahrens B."/>
            <person name="Al-Dilaimi A."/>
            <person name="Winkler A."/>
            <person name="Wibberg D."/>
            <person name="Schleenbecker U."/>
            <person name="Ruckert C."/>
            <person name="Wolfel R."/>
            <person name="Grass G."/>
        </authorList>
    </citation>
    <scope>NUCLEOTIDE SEQUENCE [LARGE SCALE GENOMIC DNA]</scope>
    <source>
        <strain evidence="1 2">7539</strain>
    </source>
</reference>
<gene>
    <name evidence="1" type="ORF">CHH72_16965</name>
</gene>
<accession>A0A268NWC9</accession>
<name>A0A268NWC9_SHOCL</name>
<organism evidence="1 2">
    <name type="scientific">Shouchella clausii</name>
    <name type="common">Alkalihalobacillus clausii</name>
    <dbReference type="NCBI Taxonomy" id="79880"/>
    <lineage>
        <taxon>Bacteria</taxon>
        <taxon>Bacillati</taxon>
        <taxon>Bacillota</taxon>
        <taxon>Bacilli</taxon>
        <taxon>Bacillales</taxon>
        <taxon>Bacillaceae</taxon>
        <taxon>Shouchella</taxon>
    </lineage>
</organism>